<dbReference type="EMBL" id="JAPEVB010000005">
    <property type="protein sequence ID" value="KAJ4388073.1"/>
    <property type="molecule type" value="Genomic_DNA"/>
</dbReference>
<dbReference type="GO" id="GO:0034440">
    <property type="term" value="P:lipid oxidation"/>
    <property type="evidence" value="ECO:0007669"/>
    <property type="project" value="InterPro"/>
</dbReference>
<reference evidence="11" key="1">
    <citation type="submission" date="2022-10" db="EMBL/GenBank/DDBJ databases">
        <title>Tapping the CABI collections for fungal endophytes: first genome assemblies for Collariella, Neodidymelliopsis, Ascochyta clinopodiicola, Didymella pomorum, Didymosphaeria variabile, Neocosmospora piperis and Neocucurbitaria cava.</title>
        <authorList>
            <person name="Hill R."/>
        </authorList>
    </citation>
    <scope>NUCLEOTIDE SEQUENCE</scope>
    <source>
        <strain evidence="11">IMI 355082</strain>
    </source>
</reference>
<dbReference type="Gene3D" id="1.20.245.10">
    <property type="entry name" value="Lipoxygenase-1, Domain 5"/>
    <property type="match status" value="1"/>
</dbReference>
<feature type="signal peptide" evidence="9">
    <location>
        <begin position="1"/>
        <end position="22"/>
    </location>
</feature>
<evidence type="ECO:0000256" key="8">
    <source>
        <dbReference type="ARBA" id="ARBA00023211"/>
    </source>
</evidence>
<dbReference type="Pfam" id="PF00305">
    <property type="entry name" value="Lipoxygenase"/>
    <property type="match status" value="1"/>
</dbReference>
<sequence length="583" mass="63261">MYPILSSNILLLLVVQIHSVLGYSIPQHAVLPLARALAIDVIRNGFTYGSPVGGGPYYPAGLVGLAKVAVDVTAEEMESAAELALTTTDEVTATAPGIGKVYNGLDSVNDYTLLYDGEWTRTLPKGPAPGVLTNYSQDLFFSMERLANAAFSVERLTPGTLLPFDINDATAKNITGSTLAELLAAGRLFYADHSDQASLATTTDKYGAACSAYFYIASSGDFLPLAIRTNVGADLIYTPADSSEDWLLAKILFNINDFFYHQTYHLAATHEVIQISWMAAIRTLSIEHPVYGLLNRLTYEVFAINPLASTLLFADGGFFDQLLPFTGAAAEGYNTDLYFNGSGSFQANYFQTNLQTRGLINPAVGPELTSFPYYEDASVIYAALETFMTAFVKSYYTSDSVVKADTELQAWASEANGEAGMIDFPTSITTVDQLVDILTHFAHLSSTVHHAINTNELLSLSATFPMHPGALYQPLPTTKGKTSVVEFLPPLYKVLVQFELEALFARPLLANSSRSLLNMFNDSTFLSATNTATRTAAAIFTSSMKAFSEKVQIRTFDDDGLCQGMPFVWQALDPAVAPYSVTI</sequence>
<protein>
    <recommendedName>
        <fullName evidence="4">Manganese lipoxygenase</fullName>
        <ecNumber evidence="3">1.13.11.45</ecNumber>
    </recommendedName>
</protein>
<accession>A0A9W8YPL0</accession>
<feature type="chain" id="PRO_5040877785" description="Manganese lipoxygenase" evidence="9">
    <location>
        <begin position="23"/>
        <end position="583"/>
    </location>
</feature>
<evidence type="ECO:0000256" key="1">
    <source>
        <dbReference type="ARBA" id="ARBA00000366"/>
    </source>
</evidence>
<dbReference type="PANTHER" id="PTHR11771">
    <property type="entry name" value="LIPOXYGENASE"/>
    <property type="match status" value="1"/>
</dbReference>
<evidence type="ECO:0000256" key="4">
    <source>
        <dbReference type="ARBA" id="ARBA00021175"/>
    </source>
</evidence>
<comment type="catalytic activity">
    <reaction evidence="1">
        <text>(9Z,12Z)-octadecadienoate + O2 = (11S)-hydroperoxy-(9Z,12Z)-octadecadienoate</text>
        <dbReference type="Rhea" id="RHEA:18993"/>
        <dbReference type="ChEBI" id="CHEBI:15379"/>
        <dbReference type="ChEBI" id="CHEBI:30245"/>
        <dbReference type="ChEBI" id="CHEBI:57467"/>
        <dbReference type="EC" id="1.13.11.45"/>
    </reaction>
</comment>
<evidence type="ECO:0000256" key="7">
    <source>
        <dbReference type="ARBA" id="ARBA00023002"/>
    </source>
</evidence>
<keyword evidence="9" id="KW-0732">Signal</keyword>
<keyword evidence="5" id="KW-0479">Metal-binding</keyword>
<keyword evidence="12" id="KW-1185">Reference proteome</keyword>
<evidence type="ECO:0000256" key="6">
    <source>
        <dbReference type="ARBA" id="ARBA00022964"/>
    </source>
</evidence>
<dbReference type="SUPFAM" id="SSF48484">
    <property type="entry name" value="Lipoxigenase"/>
    <property type="match status" value="1"/>
</dbReference>
<dbReference type="AlphaFoldDB" id="A0A9W8YPL0"/>
<evidence type="ECO:0000259" key="10">
    <source>
        <dbReference type="PROSITE" id="PS51393"/>
    </source>
</evidence>
<dbReference type="InterPro" id="IPR000907">
    <property type="entry name" value="LipOase"/>
</dbReference>
<keyword evidence="6" id="KW-0223">Dioxygenase</keyword>
<comment type="cofactor">
    <cofactor evidence="2">
        <name>Mn(2+)</name>
        <dbReference type="ChEBI" id="CHEBI:29035"/>
    </cofactor>
</comment>
<dbReference type="InterPro" id="IPR036226">
    <property type="entry name" value="LipOase_C_sf"/>
</dbReference>
<dbReference type="Gene3D" id="3.10.450.60">
    <property type="match status" value="1"/>
</dbReference>
<feature type="domain" description="Lipoxygenase" evidence="10">
    <location>
        <begin position="20"/>
        <end position="583"/>
    </location>
</feature>
<keyword evidence="7" id="KW-0560">Oxidoreductase</keyword>
<gene>
    <name evidence="11" type="ORF">N0V93_008678</name>
</gene>
<organism evidence="11 12">
    <name type="scientific">Gnomoniopsis smithogilvyi</name>
    <dbReference type="NCBI Taxonomy" id="1191159"/>
    <lineage>
        <taxon>Eukaryota</taxon>
        <taxon>Fungi</taxon>
        <taxon>Dikarya</taxon>
        <taxon>Ascomycota</taxon>
        <taxon>Pezizomycotina</taxon>
        <taxon>Sordariomycetes</taxon>
        <taxon>Sordariomycetidae</taxon>
        <taxon>Diaporthales</taxon>
        <taxon>Gnomoniaceae</taxon>
        <taxon>Gnomoniopsis</taxon>
    </lineage>
</organism>
<dbReference type="PROSITE" id="PS51393">
    <property type="entry name" value="LIPOXYGENASE_3"/>
    <property type="match status" value="1"/>
</dbReference>
<evidence type="ECO:0000313" key="12">
    <source>
        <dbReference type="Proteomes" id="UP001140453"/>
    </source>
</evidence>
<dbReference type="OrthoDB" id="407298at2759"/>
<evidence type="ECO:0000256" key="9">
    <source>
        <dbReference type="SAM" id="SignalP"/>
    </source>
</evidence>
<evidence type="ECO:0000256" key="5">
    <source>
        <dbReference type="ARBA" id="ARBA00022723"/>
    </source>
</evidence>
<evidence type="ECO:0000256" key="2">
    <source>
        <dbReference type="ARBA" id="ARBA00001936"/>
    </source>
</evidence>
<dbReference type="InterPro" id="IPR013819">
    <property type="entry name" value="LipOase_C"/>
</dbReference>
<name>A0A9W8YPL0_9PEZI</name>
<dbReference type="EC" id="1.13.11.45" evidence="3"/>
<evidence type="ECO:0000256" key="3">
    <source>
        <dbReference type="ARBA" id="ARBA00013178"/>
    </source>
</evidence>
<evidence type="ECO:0000313" key="11">
    <source>
        <dbReference type="EMBL" id="KAJ4388073.1"/>
    </source>
</evidence>
<dbReference type="Proteomes" id="UP001140453">
    <property type="component" value="Unassembled WGS sequence"/>
</dbReference>
<proteinExistence type="predicted"/>
<dbReference type="GO" id="GO:0043651">
    <property type="term" value="P:linoleic acid metabolic process"/>
    <property type="evidence" value="ECO:0007669"/>
    <property type="project" value="UniProtKB-ARBA"/>
</dbReference>
<comment type="caution">
    <text evidence="11">The sequence shown here is derived from an EMBL/GenBank/DDBJ whole genome shotgun (WGS) entry which is preliminary data.</text>
</comment>
<dbReference type="GO" id="GO:0046872">
    <property type="term" value="F:metal ion binding"/>
    <property type="evidence" value="ECO:0007669"/>
    <property type="project" value="UniProtKB-KW"/>
</dbReference>
<dbReference type="GO" id="GO:0050584">
    <property type="term" value="F:linoleate 11-lipoxygenase activity"/>
    <property type="evidence" value="ECO:0007669"/>
    <property type="project" value="UniProtKB-EC"/>
</dbReference>
<keyword evidence="8" id="KW-0464">Manganese</keyword>